<dbReference type="NCBIfam" id="TIGR02532">
    <property type="entry name" value="IV_pilin_GFxxxE"/>
    <property type="match status" value="1"/>
</dbReference>
<evidence type="ECO:0000256" key="1">
    <source>
        <dbReference type="ARBA" id="ARBA00005233"/>
    </source>
</evidence>
<dbReference type="GO" id="GO:0044096">
    <property type="term" value="C:type IV pilus"/>
    <property type="evidence" value="ECO:0007669"/>
    <property type="project" value="TreeGrafter"/>
</dbReference>
<accession>A0A369URY7</accession>
<evidence type="ECO:0000256" key="2">
    <source>
        <dbReference type="ARBA" id="ARBA00022481"/>
    </source>
</evidence>
<dbReference type="InterPro" id="IPR045584">
    <property type="entry name" value="Pilin-like"/>
</dbReference>
<dbReference type="PANTHER" id="PTHR30093">
    <property type="entry name" value="GENERAL SECRETION PATHWAY PROTEIN G"/>
    <property type="match status" value="1"/>
</dbReference>
<dbReference type="Pfam" id="PF07963">
    <property type="entry name" value="N_methyl"/>
    <property type="match status" value="1"/>
</dbReference>
<comment type="similarity">
    <text evidence="1 3">Belongs to the N-Me-Phe pilin family.</text>
</comment>
<reference evidence="5 6" key="1">
    <citation type="submission" date="2018-07" db="EMBL/GenBank/DDBJ databases">
        <title>Dyella tabacisoli L4-6T, whole genome shotgun sequence.</title>
        <authorList>
            <person name="Zhou X.-K."/>
            <person name="Li W.-J."/>
            <person name="Duan Y.-Q."/>
        </authorList>
    </citation>
    <scope>NUCLEOTIDE SEQUENCE [LARGE SCALE GENOMIC DNA]</scope>
    <source>
        <strain evidence="5 6">L4-6</strain>
    </source>
</reference>
<evidence type="ECO:0000256" key="4">
    <source>
        <dbReference type="SAM" id="Phobius"/>
    </source>
</evidence>
<feature type="transmembrane region" description="Helical" evidence="4">
    <location>
        <begin position="12"/>
        <end position="32"/>
    </location>
</feature>
<evidence type="ECO:0000256" key="3">
    <source>
        <dbReference type="RuleBase" id="RU000389"/>
    </source>
</evidence>
<dbReference type="PANTHER" id="PTHR30093:SF34">
    <property type="entry name" value="PREPILIN PEPTIDASE-DEPENDENT PROTEIN D"/>
    <property type="match status" value="1"/>
</dbReference>
<sequence>MTRLTTRGFTLIELMIVVAIIAILAAIALPAYQDYVVKARVSEALVLGSGLKASIVANASQGSPDLATGATLTTSADNSVNVTSTAINSTTGAITVTTTARAGSGTITLTPLGASGTALVAGNVPSGNIFWFCSSTLPQKYLPSSCAGTN</sequence>
<dbReference type="AlphaFoldDB" id="A0A369URY7"/>
<evidence type="ECO:0000313" key="5">
    <source>
        <dbReference type="EMBL" id="RDD82498.1"/>
    </source>
</evidence>
<organism evidence="5 6">
    <name type="scientific">Dyella tabacisoli</name>
    <dbReference type="NCBI Taxonomy" id="2282381"/>
    <lineage>
        <taxon>Bacteria</taxon>
        <taxon>Pseudomonadati</taxon>
        <taxon>Pseudomonadota</taxon>
        <taxon>Gammaproteobacteria</taxon>
        <taxon>Lysobacterales</taxon>
        <taxon>Rhodanobacteraceae</taxon>
        <taxon>Dyella</taxon>
    </lineage>
</organism>
<proteinExistence type="inferred from homology"/>
<dbReference type="EMBL" id="QQAH01000005">
    <property type="protein sequence ID" value="RDD82498.1"/>
    <property type="molecule type" value="Genomic_DNA"/>
</dbReference>
<comment type="caution">
    <text evidence="5">The sequence shown here is derived from an EMBL/GenBank/DDBJ whole genome shotgun (WGS) entry which is preliminary data.</text>
</comment>
<dbReference type="PROSITE" id="PS00409">
    <property type="entry name" value="PROKAR_NTER_METHYL"/>
    <property type="match status" value="1"/>
</dbReference>
<keyword evidence="4" id="KW-0472">Membrane</keyword>
<dbReference type="GO" id="GO:0007155">
    <property type="term" value="P:cell adhesion"/>
    <property type="evidence" value="ECO:0007669"/>
    <property type="project" value="InterPro"/>
</dbReference>
<evidence type="ECO:0000313" key="6">
    <source>
        <dbReference type="Proteomes" id="UP000253782"/>
    </source>
</evidence>
<dbReference type="Pfam" id="PF00114">
    <property type="entry name" value="Pilin"/>
    <property type="match status" value="1"/>
</dbReference>
<name>A0A369URY7_9GAMM</name>
<dbReference type="RefSeq" id="WP_114844562.1">
    <property type="nucleotide sequence ID" value="NZ_JBHSPE010000001.1"/>
</dbReference>
<dbReference type="SUPFAM" id="SSF54523">
    <property type="entry name" value="Pili subunits"/>
    <property type="match status" value="1"/>
</dbReference>
<dbReference type="GO" id="GO:0043107">
    <property type="term" value="P:type IV pilus-dependent motility"/>
    <property type="evidence" value="ECO:0007669"/>
    <property type="project" value="TreeGrafter"/>
</dbReference>
<keyword evidence="6" id="KW-1185">Reference proteome</keyword>
<keyword evidence="3" id="KW-0281">Fimbrium</keyword>
<dbReference type="InterPro" id="IPR012902">
    <property type="entry name" value="N_methyl_site"/>
</dbReference>
<keyword evidence="4" id="KW-0812">Transmembrane</keyword>
<dbReference type="OrthoDB" id="5767514at2"/>
<protein>
    <submittedName>
        <fullName evidence="5">Pilin</fullName>
    </submittedName>
</protein>
<dbReference type="Proteomes" id="UP000253782">
    <property type="component" value="Unassembled WGS sequence"/>
</dbReference>
<dbReference type="InterPro" id="IPR001082">
    <property type="entry name" value="Pilin"/>
</dbReference>
<keyword evidence="2" id="KW-0488">Methylation</keyword>
<keyword evidence="4" id="KW-1133">Transmembrane helix</keyword>
<dbReference type="Gene3D" id="3.30.700.10">
    <property type="entry name" value="Glycoprotein, Type 4 Pilin"/>
    <property type="match status" value="1"/>
</dbReference>
<gene>
    <name evidence="5" type="ORF">DVJ77_06025</name>
</gene>